<proteinExistence type="predicted"/>
<keyword evidence="3" id="KW-1185">Reference proteome</keyword>
<sequence length="326" mass="37517">MNSKFALFKQKEAKKSRKKRLHGLLGLWKPKDDAKIICSIMSNTKDNESDLNFDDSPEWMTDVKFKDYEAPKDKINPFALEKNHRIQEATKITHGKYVELINQYGNGNITLNQLKSIYESREKQKNGIGFRDIKALLSHTKKNCSNFKTKFYRKHFEIYQDFNPARSITPSKEVEPSLNTFLTARPLGVQGINQKSPPRSIYSAAKYTDSGHKRWSSVGRCDELKSNNEKNDNFANKESKTILELKHESRLSEKNMQNLVHERLFLAKKSQNSRPNTPSRDMGISIKDNSKSRKGSSLKSRPATASILQCRRTVSSFGSYDNWNNN</sequence>
<feature type="region of interest" description="Disordered" evidence="1">
    <location>
        <begin position="267"/>
        <end position="304"/>
    </location>
</feature>
<evidence type="ECO:0000256" key="1">
    <source>
        <dbReference type="SAM" id="MobiDB-lite"/>
    </source>
</evidence>
<accession>A0AAU9K251</accession>
<dbReference type="Proteomes" id="UP001162131">
    <property type="component" value="Unassembled WGS sequence"/>
</dbReference>
<comment type="caution">
    <text evidence="2">The sequence shown here is derived from an EMBL/GenBank/DDBJ whole genome shotgun (WGS) entry which is preliminary data.</text>
</comment>
<organism evidence="2 3">
    <name type="scientific">Blepharisma stoltei</name>
    <dbReference type="NCBI Taxonomy" id="1481888"/>
    <lineage>
        <taxon>Eukaryota</taxon>
        <taxon>Sar</taxon>
        <taxon>Alveolata</taxon>
        <taxon>Ciliophora</taxon>
        <taxon>Postciliodesmatophora</taxon>
        <taxon>Heterotrichea</taxon>
        <taxon>Heterotrichida</taxon>
        <taxon>Blepharismidae</taxon>
        <taxon>Blepharisma</taxon>
    </lineage>
</organism>
<feature type="compositionally biased region" description="Polar residues" evidence="1">
    <location>
        <begin position="269"/>
        <end position="279"/>
    </location>
</feature>
<protein>
    <submittedName>
        <fullName evidence="2">Uncharacterized protein</fullName>
    </submittedName>
</protein>
<dbReference type="AlphaFoldDB" id="A0AAU9K251"/>
<dbReference type="EMBL" id="CAJZBQ010000057">
    <property type="protein sequence ID" value="CAG9333636.1"/>
    <property type="molecule type" value="Genomic_DNA"/>
</dbReference>
<reference evidence="2" key="1">
    <citation type="submission" date="2021-09" db="EMBL/GenBank/DDBJ databases">
        <authorList>
            <consortium name="AG Swart"/>
            <person name="Singh M."/>
            <person name="Singh A."/>
            <person name="Seah K."/>
            <person name="Emmerich C."/>
        </authorList>
    </citation>
    <scope>NUCLEOTIDE SEQUENCE</scope>
    <source>
        <strain evidence="2">ATCC30299</strain>
    </source>
</reference>
<name>A0AAU9K251_9CILI</name>
<gene>
    <name evidence="2" type="ORF">BSTOLATCC_MIC59453</name>
</gene>
<evidence type="ECO:0000313" key="2">
    <source>
        <dbReference type="EMBL" id="CAG9333636.1"/>
    </source>
</evidence>
<evidence type="ECO:0000313" key="3">
    <source>
        <dbReference type="Proteomes" id="UP001162131"/>
    </source>
</evidence>